<evidence type="ECO:0000256" key="2">
    <source>
        <dbReference type="ARBA" id="ARBA00022741"/>
    </source>
</evidence>
<reference evidence="6 7" key="1">
    <citation type="journal article" date="2018" name="Mol. Biol. Evol.">
        <title>Analysis of the draft genome of the red seaweed Gracilariopsis chorda provides insights into genome size evolution in Rhodophyta.</title>
        <authorList>
            <person name="Lee J."/>
            <person name="Yang E.C."/>
            <person name="Graf L."/>
            <person name="Yang J.H."/>
            <person name="Qiu H."/>
            <person name="Zel Zion U."/>
            <person name="Chan C.X."/>
            <person name="Stephens T.G."/>
            <person name="Weber A.P.M."/>
            <person name="Boo G.H."/>
            <person name="Boo S.M."/>
            <person name="Kim K.M."/>
            <person name="Shin Y."/>
            <person name="Jung M."/>
            <person name="Lee S.J."/>
            <person name="Yim H.S."/>
            <person name="Lee J.H."/>
            <person name="Bhattacharya D."/>
            <person name="Yoon H.S."/>
        </authorList>
    </citation>
    <scope>NUCLEOTIDE SEQUENCE [LARGE SCALE GENOMIC DNA]</scope>
    <source>
        <strain evidence="6 7">SKKU-2015</strain>
        <tissue evidence="6">Whole body</tissue>
    </source>
</reference>
<keyword evidence="7" id="KW-1185">Reference proteome</keyword>
<keyword evidence="1" id="KW-0436">Ligase</keyword>
<evidence type="ECO:0000256" key="1">
    <source>
        <dbReference type="ARBA" id="ARBA00022598"/>
    </source>
</evidence>
<organism evidence="6 7">
    <name type="scientific">Gracilariopsis chorda</name>
    <dbReference type="NCBI Taxonomy" id="448386"/>
    <lineage>
        <taxon>Eukaryota</taxon>
        <taxon>Rhodophyta</taxon>
        <taxon>Florideophyceae</taxon>
        <taxon>Rhodymeniophycidae</taxon>
        <taxon>Gracilariales</taxon>
        <taxon>Gracilariaceae</taxon>
        <taxon>Gracilariopsis</taxon>
    </lineage>
</organism>
<evidence type="ECO:0000313" key="6">
    <source>
        <dbReference type="EMBL" id="PXF48026.1"/>
    </source>
</evidence>
<sequence length="500" mass="55705">MRQLEDLSPFLRSRAHLLGEPEAIRMLHVRSEQSQNLRRLLLRGATVLIVGGGPESKLRFFRHLASLHVALYLMDCPHGVWPAIVKSPDSPFRAFFPADLSDLPALARNARAAINAASGAPPRFDAVFTFFELYVQHAARVHRALSPGRDYTPFADCARSKAATREALVANCIPTPRYHKITGLSDVPIACAHVGFPAVLKPVSGVFSVGVVNVRTEAEVRSAVQQALGLGGSSLENNQKTANLVRLVNKSEQHEMILEQFLDGPEFDVDILFNNGEAVYERVVDNWAFEPPWCQDCGLQGPSRFSRRRQQELVDMAVRCAKAVGAVDGVVHAELRYTNEGPRLIEVNARMGGAAIFDLHQRVWGVDLVENHCMIMCGIPIRPMARETPLCHLSCIILYAPYSGQVTSERWLDFLLDDNRVIKVVHEKEKGAIVNGPEDSAPDWVGQVHIVGKTCQEVDELVKDIVTWQAPVPIRAKEAGRERRYFFPGDQFPFLHSHRL</sequence>
<dbReference type="InterPro" id="IPR011761">
    <property type="entry name" value="ATP-grasp"/>
</dbReference>
<dbReference type="GO" id="GO:0005524">
    <property type="term" value="F:ATP binding"/>
    <property type="evidence" value="ECO:0007669"/>
    <property type="project" value="UniProtKB-UniRule"/>
</dbReference>
<dbReference type="SMART" id="SM01209">
    <property type="entry name" value="GARS_A"/>
    <property type="match status" value="1"/>
</dbReference>
<dbReference type="PANTHER" id="PTHR43585:SF2">
    <property type="entry name" value="ATP-GRASP ENZYME FSQD"/>
    <property type="match status" value="1"/>
</dbReference>
<dbReference type="OrthoDB" id="434648at2759"/>
<dbReference type="AlphaFoldDB" id="A0A2V3J0T7"/>
<name>A0A2V3J0T7_9FLOR</name>
<dbReference type="PANTHER" id="PTHR43585">
    <property type="entry name" value="FUMIPYRROLE BIOSYNTHESIS PROTEIN C"/>
    <property type="match status" value="1"/>
</dbReference>
<comment type="caution">
    <text evidence="6">The sequence shown here is derived from an EMBL/GenBank/DDBJ whole genome shotgun (WGS) entry which is preliminary data.</text>
</comment>
<feature type="domain" description="ATP-grasp" evidence="5">
    <location>
        <begin position="165"/>
        <end position="377"/>
    </location>
</feature>
<evidence type="ECO:0000256" key="3">
    <source>
        <dbReference type="ARBA" id="ARBA00022840"/>
    </source>
</evidence>
<evidence type="ECO:0000313" key="7">
    <source>
        <dbReference type="Proteomes" id="UP000247409"/>
    </source>
</evidence>
<evidence type="ECO:0000256" key="4">
    <source>
        <dbReference type="PROSITE-ProRule" id="PRU00409"/>
    </source>
</evidence>
<dbReference type="Proteomes" id="UP000247409">
    <property type="component" value="Unassembled WGS sequence"/>
</dbReference>
<evidence type="ECO:0000259" key="5">
    <source>
        <dbReference type="PROSITE" id="PS50975"/>
    </source>
</evidence>
<dbReference type="SUPFAM" id="SSF56059">
    <property type="entry name" value="Glutathione synthetase ATP-binding domain-like"/>
    <property type="match status" value="1"/>
</dbReference>
<dbReference type="GO" id="GO:0046872">
    <property type="term" value="F:metal ion binding"/>
    <property type="evidence" value="ECO:0007669"/>
    <property type="project" value="InterPro"/>
</dbReference>
<proteinExistence type="predicted"/>
<dbReference type="PROSITE" id="PS50975">
    <property type="entry name" value="ATP_GRASP"/>
    <property type="match status" value="1"/>
</dbReference>
<dbReference type="GO" id="GO:0016874">
    <property type="term" value="F:ligase activity"/>
    <property type="evidence" value="ECO:0007669"/>
    <property type="project" value="UniProtKB-KW"/>
</dbReference>
<gene>
    <name evidence="6" type="ORF">BWQ96_02217</name>
</gene>
<dbReference type="Gene3D" id="3.30.470.20">
    <property type="entry name" value="ATP-grasp fold, B domain"/>
    <property type="match status" value="1"/>
</dbReference>
<dbReference type="InterPro" id="IPR052032">
    <property type="entry name" value="ATP-dep_AA_Ligase"/>
</dbReference>
<accession>A0A2V3J0T7</accession>
<dbReference type="Pfam" id="PF13535">
    <property type="entry name" value="ATP-grasp_4"/>
    <property type="match status" value="1"/>
</dbReference>
<protein>
    <submittedName>
        <fullName evidence="6">Carnosine synthase 1</fullName>
    </submittedName>
</protein>
<keyword evidence="3 4" id="KW-0067">ATP-binding</keyword>
<dbReference type="STRING" id="448386.A0A2V3J0T7"/>
<dbReference type="EMBL" id="NBIV01000017">
    <property type="protein sequence ID" value="PXF48026.1"/>
    <property type="molecule type" value="Genomic_DNA"/>
</dbReference>
<keyword evidence="2 4" id="KW-0547">Nucleotide-binding</keyword>